<evidence type="ECO:0000256" key="1">
    <source>
        <dbReference type="SAM" id="MobiDB-lite"/>
    </source>
</evidence>
<organism evidence="2">
    <name type="scientific">marine sediment metagenome</name>
    <dbReference type="NCBI Taxonomy" id="412755"/>
    <lineage>
        <taxon>unclassified sequences</taxon>
        <taxon>metagenomes</taxon>
        <taxon>ecological metagenomes</taxon>
    </lineage>
</organism>
<protein>
    <submittedName>
        <fullName evidence="2">Uncharacterized protein</fullName>
    </submittedName>
</protein>
<sequence>VSTGTGPYNEYIDPITINEWHNISHEEITELTKRGMPGVWTHGFYSGWAANYLFWFANTRNSIGRFYETFGNSIPDTKERELSESRISRVWYRPYPPLKKTMWSLRNNINYMQSGLLIALKYMADNRFDFVDNFYIKTKNAIQAGRNEAPYAWVIPREQKRPNATISFINLLLQQGVEVQQADQQLNWPLHEGKEETETGSTENKTDKEVKTKFKKAPKGSFIIRMDQPYRTLIRILLDKQNFPKDASPTYDDTGWCLPLLHQVK</sequence>
<dbReference type="AlphaFoldDB" id="X1EPN3"/>
<evidence type="ECO:0000313" key="2">
    <source>
        <dbReference type="EMBL" id="GAH19059.1"/>
    </source>
</evidence>
<comment type="caution">
    <text evidence="2">The sequence shown here is derived from an EMBL/GenBank/DDBJ whole genome shotgun (WGS) entry which is preliminary data.</text>
</comment>
<feature type="non-terminal residue" evidence="2">
    <location>
        <position position="1"/>
    </location>
</feature>
<proteinExistence type="predicted"/>
<reference evidence="2" key="1">
    <citation type="journal article" date="2014" name="Front. Microbiol.">
        <title>High frequency of phylogenetically diverse reductive dehalogenase-homologous genes in deep subseafloor sedimentary metagenomes.</title>
        <authorList>
            <person name="Kawai M."/>
            <person name="Futagami T."/>
            <person name="Toyoda A."/>
            <person name="Takaki Y."/>
            <person name="Nishi S."/>
            <person name="Hori S."/>
            <person name="Arai W."/>
            <person name="Tsubouchi T."/>
            <person name="Morono Y."/>
            <person name="Uchiyama I."/>
            <person name="Ito T."/>
            <person name="Fujiyama A."/>
            <person name="Inagaki F."/>
            <person name="Takami H."/>
        </authorList>
    </citation>
    <scope>NUCLEOTIDE SEQUENCE</scope>
    <source>
        <strain evidence="2">Expedition CK06-06</strain>
    </source>
</reference>
<feature type="non-terminal residue" evidence="2">
    <location>
        <position position="265"/>
    </location>
</feature>
<gene>
    <name evidence="2" type="ORF">S03H2_08636</name>
</gene>
<feature type="region of interest" description="Disordered" evidence="1">
    <location>
        <begin position="190"/>
        <end position="212"/>
    </location>
</feature>
<dbReference type="EMBL" id="BARU01004230">
    <property type="protein sequence ID" value="GAH19059.1"/>
    <property type="molecule type" value="Genomic_DNA"/>
</dbReference>
<name>X1EPN3_9ZZZZ</name>
<accession>X1EPN3</accession>